<dbReference type="Gene3D" id="2.150.10.10">
    <property type="entry name" value="Serralysin-like metalloprotease, C-terminal"/>
    <property type="match status" value="1"/>
</dbReference>
<dbReference type="AlphaFoldDB" id="A0A367S2H7"/>
<gene>
    <name evidence="1" type="ORF">A6769_37520</name>
</gene>
<protein>
    <recommendedName>
        <fullName evidence="3">Peptidase M10 serralysin C-terminal domain-containing protein</fullName>
    </recommendedName>
</protein>
<sequence length="76" mass="8111">MANIIRTKGNDNLYANGYDNTLTGGGGNDIYNYDGTYYTITDFGGVAKGVNSSAAETVFLTYADTVYTPSSFVKIS</sequence>
<accession>A0A367S2H7</accession>
<comment type="caution">
    <text evidence="1">The sequence shown here is derived from an EMBL/GenBank/DDBJ whole genome shotgun (WGS) entry which is preliminary data.</text>
</comment>
<dbReference type="EMBL" id="LXQE01000010">
    <property type="protein sequence ID" value="RCJ42449.1"/>
    <property type="molecule type" value="Genomic_DNA"/>
</dbReference>
<dbReference type="InterPro" id="IPR011049">
    <property type="entry name" value="Serralysin-like_metalloprot_C"/>
</dbReference>
<evidence type="ECO:0000313" key="1">
    <source>
        <dbReference type="EMBL" id="RCJ42449.1"/>
    </source>
</evidence>
<dbReference type="Pfam" id="PF00353">
    <property type="entry name" value="HemolysinCabind"/>
    <property type="match status" value="1"/>
</dbReference>
<organism evidence="1 2">
    <name type="scientific">Nostoc punctiforme NIES-2108</name>
    <dbReference type="NCBI Taxonomy" id="1356359"/>
    <lineage>
        <taxon>Bacteria</taxon>
        <taxon>Bacillati</taxon>
        <taxon>Cyanobacteriota</taxon>
        <taxon>Cyanophyceae</taxon>
        <taxon>Nostocales</taxon>
        <taxon>Nostocaceae</taxon>
        <taxon>Nostoc</taxon>
    </lineage>
</organism>
<evidence type="ECO:0008006" key="3">
    <source>
        <dbReference type="Google" id="ProtNLM"/>
    </source>
</evidence>
<dbReference type="InterPro" id="IPR001343">
    <property type="entry name" value="Hemolysn_Ca-bd"/>
</dbReference>
<name>A0A367S2H7_NOSPU</name>
<proteinExistence type="predicted"/>
<dbReference type="Proteomes" id="UP000252085">
    <property type="component" value="Unassembled WGS sequence"/>
</dbReference>
<dbReference type="SUPFAM" id="SSF51120">
    <property type="entry name" value="beta-Roll"/>
    <property type="match status" value="1"/>
</dbReference>
<evidence type="ECO:0000313" key="2">
    <source>
        <dbReference type="Proteomes" id="UP000252085"/>
    </source>
</evidence>
<reference evidence="2" key="1">
    <citation type="submission" date="2016-04" db="EMBL/GenBank/DDBJ databases">
        <authorList>
            <person name="Tabuchi Yagui T.R."/>
        </authorList>
    </citation>
    <scope>NUCLEOTIDE SEQUENCE [LARGE SCALE GENOMIC DNA]</scope>
</reference>
<dbReference type="GO" id="GO:0005509">
    <property type="term" value="F:calcium ion binding"/>
    <property type="evidence" value="ECO:0007669"/>
    <property type="project" value="InterPro"/>
</dbReference>